<geneLocation type="plasmid" evidence="1">
    <name>Drgb1</name>
</geneLocation>
<sequence>MEREKFIEKLSKIDGFLSVRSQQVELVVETGISVYKTELARLLDEKFLYAPNTPCLRIDYIRINSDDCVFELIYACDLVKEHHVSQSKTPITYMVGFADRMLVAAASDNNILEPITMFDNFLHAYQKQSDDEFIGMPISDLAYAINHGVVEKAGIFGTKGSITIDMLDYSKYENSSSEISTMIKDMQGGILLTAPNIRADTILHANAFMDNIINRSAKTTAQSIAEIGMMKEQALSYGLNASSSKIMELQIMDSPLSGMAGMF</sequence>
<protein>
    <submittedName>
        <fullName evidence="1">Uncharacterized protein</fullName>
    </submittedName>
</protein>
<keyword evidence="1" id="KW-0614">Plasmid</keyword>
<dbReference type="EMBL" id="KP942676">
    <property type="protein sequence ID" value="AKG47502.1"/>
    <property type="molecule type" value="Genomic_DNA"/>
</dbReference>
<organism evidence="1">
    <name type="scientific">Pectobacterium carotovorum</name>
    <name type="common">Erwinia carotovora</name>
    <dbReference type="NCBI Taxonomy" id="554"/>
    <lineage>
        <taxon>Bacteria</taxon>
        <taxon>Pseudomonadati</taxon>
        <taxon>Pseudomonadota</taxon>
        <taxon>Gammaproteobacteria</taxon>
        <taxon>Enterobacterales</taxon>
        <taxon>Pectobacteriaceae</taxon>
        <taxon>Pectobacterium</taxon>
    </lineage>
</organism>
<dbReference type="RefSeq" id="WP_181374670.1">
    <property type="nucleotide sequence ID" value="NZ_KP942676.1"/>
</dbReference>
<reference evidence="1" key="1">
    <citation type="journal article" date="2015" name="Environ. Microbiol.">
        <title>Plasmids from the gut microbiome of cabbage root fly larvae encode SaxA that catalyses the conversion of the plant toxin 2-phenylethyl isothiocyanate.</title>
        <authorList>
            <person name="Welte C.U."/>
            <person name="de Graaf R.M."/>
            <person name="van den Bosch T.J."/>
            <person name="Op den Camp H.J."/>
            <person name="van Dam N.M."/>
            <person name="Jetten M.S."/>
        </authorList>
    </citation>
    <scope>NUCLEOTIDE SEQUENCE</scope>
    <source>
        <plasmid evidence="1">Drgb1</plasmid>
    </source>
</reference>
<name>A0A0K0MPX9_PECCA</name>
<evidence type="ECO:0000313" key="1">
    <source>
        <dbReference type="EMBL" id="AKG47502.1"/>
    </source>
</evidence>
<dbReference type="AlphaFoldDB" id="A0A0K0MPX9"/>
<reference evidence="1" key="2">
    <citation type="submission" date="2015-03" db="EMBL/GenBank/DDBJ databases">
        <authorList>
            <person name="Welte C."/>
            <person name="de Graaf R."/>
            <person name="van den Bosch T.J.M."/>
            <person name="Op den Camp H."/>
            <person name="van Dam N."/>
            <person name="Jetten M."/>
        </authorList>
    </citation>
    <scope>NUCLEOTIDE SEQUENCE</scope>
    <source>
        <plasmid evidence="1">Drgb1</plasmid>
    </source>
</reference>
<accession>A0A0K0MPX9</accession>
<gene>
    <name evidence="1" type="ORF">pA_00062</name>
</gene>
<proteinExistence type="predicted"/>